<keyword evidence="1" id="KW-0812">Transmembrane</keyword>
<reference evidence="3 4" key="1">
    <citation type="submission" date="2018-09" db="EMBL/GenBank/DDBJ databases">
        <title>Genomic Encyclopedia of Archaeal and Bacterial Type Strains, Phase II (KMG-II): from individual species to whole genera.</title>
        <authorList>
            <person name="Goeker M."/>
        </authorList>
    </citation>
    <scope>NUCLEOTIDE SEQUENCE [LARGE SCALE GENOMIC DNA]</scope>
    <source>
        <strain evidence="3 4">DSM 16505</strain>
    </source>
</reference>
<keyword evidence="1" id="KW-0472">Membrane</keyword>
<evidence type="ECO:0000259" key="2">
    <source>
        <dbReference type="PROSITE" id="PS51178"/>
    </source>
</evidence>
<feature type="transmembrane region" description="Helical" evidence="1">
    <location>
        <begin position="20"/>
        <end position="42"/>
    </location>
</feature>
<protein>
    <submittedName>
        <fullName evidence="3">PASTA domain-containing protein</fullName>
    </submittedName>
</protein>
<keyword evidence="4" id="KW-1185">Reference proteome</keyword>
<evidence type="ECO:0000313" key="3">
    <source>
        <dbReference type="EMBL" id="RKF02722.1"/>
    </source>
</evidence>
<gene>
    <name evidence="3" type="ORF">C8N26_2711</name>
</gene>
<dbReference type="AlphaFoldDB" id="A0A420DY60"/>
<dbReference type="Proteomes" id="UP000285780">
    <property type="component" value="Unassembled WGS sequence"/>
</dbReference>
<feature type="domain" description="PASTA" evidence="2">
    <location>
        <begin position="48"/>
        <end position="116"/>
    </location>
</feature>
<proteinExistence type="predicted"/>
<evidence type="ECO:0000256" key="1">
    <source>
        <dbReference type="SAM" id="Phobius"/>
    </source>
</evidence>
<evidence type="ECO:0000313" key="4">
    <source>
        <dbReference type="Proteomes" id="UP000285780"/>
    </source>
</evidence>
<sequence length="193" mass="21786">MSNLTEKSGGLFQFIKSKSFLTNIIIAVVAIFIFVFGLQWWLGVTTNHNQKIQVPNLHKMSLDEVTQKLDELNLDFVVIDSASYNPEYPKKSIIEQDPEAGDFVKEKRKIYLTLNPSKYRDVVIPDLNGRTRRQATTHLRSIGFKVGSNVTWVHDIGKDVVRGLKYNGQKIEPGTKLPKQTTIDLILGDGNGN</sequence>
<dbReference type="Gene3D" id="3.30.10.20">
    <property type="match status" value="2"/>
</dbReference>
<organism evidence="3 4">
    <name type="scientific">Tenacibaculum lutimaris</name>
    <dbReference type="NCBI Taxonomy" id="285258"/>
    <lineage>
        <taxon>Bacteria</taxon>
        <taxon>Pseudomonadati</taxon>
        <taxon>Bacteroidota</taxon>
        <taxon>Flavobacteriia</taxon>
        <taxon>Flavobacteriales</taxon>
        <taxon>Flavobacteriaceae</taxon>
        <taxon>Tenacibaculum</taxon>
    </lineage>
</organism>
<dbReference type="InterPro" id="IPR005543">
    <property type="entry name" value="PASTA_dom"/>
</dbReference>
<accession>A0A420DY60</accession>
<dbReference type="Pfam" id="PF03793">
    <property type="entry name" value="PASTA"/>
    <property type="match status" value="2"/>
</dbReference>
<comment type="caution">
    <text evidence="3">The sequence shown here is derived from an EMBL/GenBank/DDBJ whole genome shotgun (WGS) entry which is preliminary data.</text>
</comment>
<name>A0A420DY60_9FLAO</name>
<dbReference type="SMART" id="SM00740">
    <property type="entry name" value="PASTA"/>
    <property type="match status" value="2"/>
</dbReference>
<dbReference type="SUPFAM" id="SSF54184">
    <property type="entry name" value="Penicillin-binding protein 2x (pbp-2x), c-terminal domain"/>
    <property type="match status" value="1"/>
</dbReference>
<dbReference type="RefSeq" id="WP_038005287.1">
    <property type="nucleotide sequence ID" value="NZ_RAQM01000014.1"/>
</dbReference>
<keyword evidence="1" id="KW-1133">Transmembrane helix</keyword>
<dbReference type="EMBL" id="RAQM01000014">
    <property type="protein sequence ID" value="RKF02722.1"/>
    <property type="molecule type" value="Genomic_DNA"/>
</dbReference>
<dbReference type="PROSITE" id="PS51178">
    <property type="entry name" value="PASTA"/>
    <property type="match status" value="1"/>
</dbReference>
<dbReference type="CDD" id="cd06577">
    <property type="entry name" value="PASTA_pknB"/>
    <property type="match status" value="2"/>
</dbReference>